<keyword evidence="2" id="KW-1133">Transmembrane helix</keyword>
<name>A0A4Z1R3E6_9GAMM</name>
<evidence type="ECO:0000256" key="1">
    <source>
        <dbReference type="SAM" id="MobiDB-lite"/>
    </source>
</evidence>
<organism evidence="3 4">
    <name type="scientific">Luteimonas yindakuii</name>
    <dbReference type="NCBI Taxonomy" id="2565782"/>
    <lineage>
        <taxon>Bacteria</taxon>
        <taxon>Pseudomonadati</taxon>
        <taxon>Pseudomonadota</taxon>
        <taxon>Gammaproteobacteria</taxon>
        <taxon>Lysobacterales</taxon>
        <taxon>Lysobacteraceae</taxon>
        <taxon>Luteimonas</taxon>
    </lineage>
</organism>
<keyword evidence="2" id="KW-0812">Transmembrane</keyword>
<dbReference type="EMBL" id="SPUH01000002">
    <property type="protein sequence ID" value="TKS53065.1"/>
    <property type="molecule type" value="Genomic_DNA"/>
</dbReference>
<proteinExistence type="predicted"/>
<feature type="transmembrane region" description="Helical" evidence="2">
    <location>
        <begin position="201"/>
        <end position="221"/>
    </location>
</feature>
<feature type="region of interest" description="Disordered" evidence="1">
    <location>
        <begin position="293"/>
        <end position="326"/>
    </location>
</feature>
<sequence>MSEGPSASPALSAFLRGVERRAALFAQLQVGSAEAGDAALTTAMVGFRDTAARTPFGDWPRRFWSLLLAAPQLREPPRSEHWDGDFGVLGEIGTGPRAALLLRLVANVSEGDAAAVLGVSRETYRLALRRALPRLPDGRPDETRFRVLADTVQLALRDTPPERLAELARLRDAALRGRIYTPRREAAAREPARPAGPRPRWLWPLMIAVVVATLAALAATFTGVMGSVDLDAEPHGIRIDELPEQGGAGPRLEGDAALLIHPDFDLLASDEGEGAARDPAFLAWLTVELEHGDVEPDIARPQRDEDAGDTDERALDAHAQEAADAP</sequence>
<evidence type="ECO:0000313" key="4">
    <source>
        <dbReference type="Proteomes" id="UP000298681"/>
    </source>
</evidence>
<evidence type="ECO:0000313" key="3">
    <source>
        <dbReference type="EMBL" id="TKS53065.1"/>
    </source>
</evidence>
<gene>
    <name evidence="3" type="ORF">E4582_12770</name>
</gene>
<comment type="caution">
    <text evidence="3">The sequence shown here is derived from an EMBL/GenBank/DDBJ whole genome shotgun (WGS) entry which is preliminary data.</text>
</comment>
<evidence type="ECO:0000256" key="2">
    <source>
        <dbReference type="SAM" id="Phobius"/>
    </source>
</evidence>
<dbReference type="Proteomes" id="UP000298681">
    <property type="component" value="Unassembled WGS sequence"/>
</dbReference>
<protein>
    <recommendedName>
        <fullName evidence="5">RNA polymerase sigma factor 70 region 4 type 2 domain-containing protein</fullName>
    </recommendedName>
</protein>
<keyword evidence="4" id="KW-1185">Reference proteome</keyword>
<dbReference type="AlphaFoldDB" id="A0A4Z1R3E6"/>
<evidence type="ECO:0008006" key="5">
    <source>
        <dbReference type="Google" id="ProtNLM"/>
    </source>
</evidence>
<keyword evidence="2" id="KW-0472">Membrane</keyword>
<dbReference type="OrthoDB" id="5966099at2"/>
<dbReference type="RefSeq" id="WP_134675185.1">
    <property type="nucleotide sequence ID" value="NZ_CP039383.2"/>
</dbReference>
<reference evidence="3 4" key="1">
    <citation type="submission" date="2019-01" db="EMBL/GenBank/DDBJ databases">
        <authorList>
            <person name="Zhang S."/>
        </authorList>
    </citation>
    <scope>NUCLEOTIDE SEQUENCE [LARGE SCALE GENOMIC DNA]</scope>
    <source>
        <strain evidence="3 4">1626</strain>
    </source>
</reference>
<accession>A0A4Z1R3E6</accession>